<evidence type="ECO:0000313" key="8">
    <source>
        <dbReference type="Proteomes" id="UP001196870"/>
    </source>
</evidence>
<organism evidence="7 8">
    <name type="scientific">Plastoroseomonas hellenica</name>
    <dbReference type="NCBI Taxonomy" id="2687306"/>
    <lineage>
        <taxon>Bacteria</taxon>
        <taxon>Pseudomonadati</taxon>
        <taxon>Pseudomonadota</taxon>
        <taxon>Alphaproteobacteria</taxon>
        <taxon>Acetobacterales</taxon>
        <taxon>Acetobacteraceae</taxon>
        <taxon>Plastoroseomonas</taxon>
    </lineage>
</organism>
<sequence length="507" mass="56588">MSVIARIAAAAALLCSIGIAAVQAGPADNTLRWASDSEPANIIPYQNTVREGVVMGYLIWDAPTYRDPATGEYRMHLAESVRLVDDTTIELRMRDGITAHNGEVVDAQDVADTVNIMLDPANRIVNFQRVAWLSRAEVVDARTVRLIMKEPYGPWQEYLTNVVVMPSDYLKRVGLEGMAREPVGTGPYRVAELAPGRQTVLQRFDRYFGGAKGQPAIERLIFRRIPEGNTRIAELLTGGLDWIWRVLPDQARNLSTRRNLTIVSGETVRIVYMGMDAGGRTGRENNPMTDLRVRQAVAHAIDRVGIVRNLVGEGAQVLHTPCHPEQFGCTQEGITRYDYSPARARALLAEAGYPDGFEVSLMAYRERPWVEAVIGQLRAVGIRARLNWVQADTSSSEVRAGNVRLNMAAWGSTSLYDVAAITSYFFGGTPNDMARDPDVAALLRRGDSSTDPQVRLAAYAPAIRRITEQAYWLPMWTFPLTYAFNSQLEFRPSADEVPRFFEARWRR</sequence>
<evidence type="ECO:0000256" key="3">
    <source>
        <dbReference type="ARBA" id="ARBA00022448"/>
    </source>
</evidence>
<dbReference type="SUPFAM" id="SSF53850">
    <property type="entry name" value="Periplasmic binding protein-like II"/>
    <property type="match status" value="1"/>
</dbReference>
<keyword evidence="8" id="KW-1185">Reference proteome</keyword>
<dbReference type="EMBL" id="JAAGBB010000001">
    <property type="protein sequence ID" value="MBR0662777.1"/>
    <property type="molecule type" value="Genomic_DNA"/>
</dbReference>
<evidence type="ECO:0000256" key="1">
    <source>
        <dbReference type="ARBA" id="ARBA00004418"/>
    </source>
</evidence>
<keyword evidence="4 5" id="KW-0732">Signal</keyword>
<evidence type="ECO:0000256" key="4">
    <source>
        <dbReference type="ARBA" id="ARBA00022729"/>
    </source>
</evidence>
<dbReference type="RefSeq" id="WP_211850268.1">
    <property type="nucleotide sequence ID" value="NZ_JAAGBB010000001.1"/>
</dbReference>
<protein>
    <submittedName>
        <fullName evidence="7">ABC transporter substrate-binding protein</fullName>
    </submittedName>
</protein>
<dbReference type="Gene3D" id="3.10.105.10">
    <property type="entry name" value="Dipeptide-binding Protein, Domain 3"/>
    <property type="match status" value="1"/>
</dbReference>
<evidence type="ECO:0000256" key="2">
    <source>
        <dbReference type="ARBA" id="ARBA00005695"/>
    </source>
</evidence>
<comment type="similarity">
    <text evidence="2">Belongs to the bacterial solute-binding protein 5 family.</text>
</comment>
<evidence type="ECO:0000259" key="6">
    <source>
        <dbReference type="Pfam" id="PF00496"/>
    </source>
</evidence>
<evidence type="ECO:0000256" key="5">
    <source>
        <dbReference type="SAM" id="SignalP"/>
    </source>
</evidence>
<reference evidence="8" key="1">
    <citation type="journal article" date="2021" name="Syst. Appl. Microbiol.">
        <title>Roseomonas hellenica sp. nov., isolated from roots of wild-growing Alkanna tinctoria.</title>
        <authorList>
            <person name="Rat A."/>
            <person name="Naranjo H.D."/>
            <person name="Lebbe L."/>
            <person name="Cnockaert M."/>
            <person name="Krigas N."/>
            <person name="Grigoriadou K."/>
            <person name="Maloupa E."/>
            <person name="Willems A."/>
        </authorList>
    </citation>
    <scope>NUCLEOTIDE SEQUENCE [LARGE SCALE GENOMIC DNA]</scope>
    <source>
        <strain evidence="8">LMG 31523</strain>
    </source>
</reference>
<dbReference type="PANTHER" id="PTHR30290:SF9">
    <property type="entry name" value="OLIGOPEPTIDE-BINDING PROTEIN APPA"/>
    <property type="match status" value="1"/>
</dbReference>
<proteinExistence type="inferred from homology"/>
<gene>
    <name evidence="7" type="ORF">GXW71_00275</name>
</gene>
<evidence type="ECO:0000313" key="7">
    <source>
        <dbReference type="EMBL" id="MBR0662777.1"/>
    </source>
</evidence>
<feature type="chain" id="PRO_5045801690" evidence="5">
    <location>
        <begin position="21"/>
        <end position="507"/>
    </location>
</feature>
<dbReference type="InterPro" id="IPR030678">
    <property type="entry name" value="Peptide/Ni-bd"/>
</dbReference>
<accession>A0ABS5ER50</accession>
<dbReference type="PANTHER" id="PTHR30290">
    <property type="entry name" value="PERIPLASMIC BINDING COMPONENT OF ABC TRANSPORTER"/>
    <property type="match status" value="1"/>
</dbReference>
<keyword evidence="3" id="KW-0813">Transport</keyword>
<dbReference type="Gene3D" id="3.40.190.10">
    <property type="entry name" value="Periplasmic binding protein-like II"/>
    <property type="match status" value="1"/>
</dbReference>
<dbReference type="InterPro" id="IPR000914">
    <property type="entry name" value="SBP_5_dom"/>
</dbReference>
<comment type="subcellular location">
    <subcellularLocation>
        <location evidence="1">Periplasm</location>
    </subcellularLocation>
</comment>
<dbReference type="Pfam" id="PF00496">
    <property type="entry name" value="SBP_bac_5"/>
    <property type="match status" value="1"/>
</dbReference>
<dbReference type="Gene3D" id="3.90.76.10">
    <property type="entry name" value="Dipeptide-binding Protein, Domain 1"/>
    <property type="match status" value="1"/>
</dbReference>
<feature type="domain" description="Solute-binding protein family 5" evidence="6">
    <location>
        <begin position="73"/>
        <end position="429"/>
    </location>
</feature>
<feature type="signal peptide" evidence="5">
    <location>
        <begin position="1"/>
        <end position="20"/>
    </location>
</feature>
<dbReference type="PIRSF" id="PIRSF002741">
    <property type="entry name" value="MppA"/>
    <property type="match status" value="1"/>
</dbReference>
<name>A0ABS5ER50_9PROT</name>
<dbReference type="InterPro" id="IPR039424">
    <property type="entry name" value="SBP_5"/>
</dbReference>
<dbReference type="Proteomes" id="UP001196870">
    <property type="component" value="Unassembled WGS sequence"/>
</dbReference>
<comment type="caution">
    <text evidence="7">The sequence shown here is derived from an EMBL/GenBank/DDBJ whole genome shotgun (WGS) entry which is preliminary data.</text>
</comment>